<dbReference type="InterPro" id="IPR003749">
    <property type="entry name" value="ThiS/MoaD-like"/>
</dbReference>
<dbReference type="Proteomes" id="UP000248887">
    <property type="component" value="Unassembled WGS sequence"/>
</dbReference>
<dbReference type="Pfam" id="PF02597">
    <property type="entry name" value="ThiS"/>
    <property type="match status" value="1"/>
</dbReference>
<dbReference type="InterPro" id="IPR016155">
    <property type="entry name" value="Mopterin_synth/thiamin_S_b"/>
</dbReference>
<dbReference type="InterPro" id="IPR010035">
    <property type="entry name" value="Thi_S"/>
</dbReference>
<accession>A0A2W5QYB3</accession>
<protein>
    <submittedName>
        <fullName evidence="1">Thiamine biosynthesis protein ThiS</fullName>
    </submittedName>
</protein>
<dbReference type="NCBIfam" id="TIGR01683">
    <property type="entry name" value="thiS"/>
    <property type="match status" value="1"/>
</dbReference>
<comment type="caution">
    <text evidence="1">The sequence shown here is derived from an EMBL/GenBank/DDBJ whole genome shotgun (WGS) entry which is preliminary data.</text>
</comment>
<dbReference type="InterPro" id="IPR012675">
    <property type="entry name" value="Beta-grasp_dom_sf"/>
</dbReference>
<proteinExistence type="predicted"/>
<dbReference type="SUPFAM" id="SSF54285">
    <property type="entry name" value="MoaD/ThiS"/>
    <property type="match status" value="1"/>
</dbReference>
<dbReference type="PANTHER" id="PTHR34472:SF1">
    <property type="entry name" value="SULFUR CARRIER PROTEIN THIS"/>
    <property type="match status" value="1"/>
</dbReference>
<evidence type="ECO:0000313" key="2">
    <source>
        <dbReference type="Proteomes" id="UP000248887"/>
    </source>
</evidence>
<dbReference type="EMBL" id="QFQD01000048">
    <property type="protein sequence ID" value="PZQ81299.1"/>
    <property type="molecule type" value="Genomic_DNA"/>
</dbReference>
<dbReference type="CDD" id="cd00565">
    <property type="entry name" value="Ubl_ThiS"/>
    <property type="match status" value="1"/>
</dbReference>
<dbReference type="AlphaFoldDB" id="A0A2W5QYB3"/>
<dbReference type="PANTHER" id="PTHR34472">
    <property type="entry name" value="SULFUR CARRIER PROTEIN THIS"/>
    <property type="match status" value="1"/>
</dbReference>
<gene>
    <name evidence="1" type="primary">thiS</name>
    <name evidence="1" type="ORF">DI549_14565</name>
</gene>
<dbReference type="Gene3D" id="3.10.20.30">
    <property type="match status" value="1"/>
</dbReference>
<reference evidence="1 2" key="1">
    <citation type="submission" date="2017-08" db="EMBL/GenBank/DDBJ databases">
        <title>Infants hospitalized years apart are colonized by the same room-sourced microbial strains.</title>
        <authorList>
            <person name="Brooks B."/>
            <person name="Olm M.R."/>
            <person name="Firek B.A."/>
            <person name="Baker R."/>
            <person name="Thomas B.C."/>
            <person name="Morowitz M.J."/>
            <person name="Banfield J.F."/>
        </authorList>
    </citation>
    <scope>NUCLEOTIDE SEQUENCE [LARGE SCALE GENOMIC DNA]</scope>
    <source>
        <strain evidence="1">S2_005_001_R2_27</strain>
    </source>
</reference>
<sequence>MKIIVNGEPADTRSGTLKDLLAELGLGDATVATALNGAMVRATKREATAIGEGDRVEILAPMQGG</sequence>
<name>A0A2W5QYB3_ANCNO</name>
<organism evidence="1 2">
    <name type="scientific">Ancylobacter novellus</name>
    <name type="common">Thiobacillus novellus</name>
    <dbReference type="NCBI Taxonomy" id="921"/>
    <lineage>
        <taxon>Bacteria</taxon>
        <taxon>Pseudomonadati</taxon>
        <taxon>Pseudomonadota</taxon>
        <taxon>Alphaproteobacteria</taxon>
        <taxon>Hyphomicrobiales</taxon>
        <taxon>Xanthobacteraceae</taxon>
        <taxon>Ancylobacter</taxon>
    </lineage>
</organism>
<evidence type="ECO:0000313" key="1">
    <source>
        <dbReference type="EMBL" id="PZQ81299.1"/>
    </source>
</evidence>